<keyword evidence="2" id="KW-1133">Transmembrane helix</keyword>
<evidence type="ECO:0000256" key="2">
    <source>
        <dbReference type="SAM" id="Phobius"/>
    </source>
</evidence>
<feature type="transmembrane region" description="Helical" evidence="2">
    <location>
        <begin position="113"/>
        <end position="136"/>
    </location>
</feature>
<reference evidence="3 4" key="1">
    <citation type="submission" date="2015-03" db="EMBL/GenBank/DDBJ databases">
        <authorList>
            <person name="Radwan O."/>
            <person name="Al-Naeli F.A."/>
            <person name="Rendon G.A."/>
            <person name="Fields C."/>
        </authorList>
    </citation>
    <scope>NUCLEOTIDE SEQUENCE [LARGE SCALE GENOMIC DNA]</scope>
    <source>
        <strain evidence="3">CR-DP1</strain>
    </source>
</reference>
<organism evidence="3 4">
    <name type="scientific">Thielaviopsis punctulata</name>
    <dbReference type="NCBI Taxonomy" id="72032"/>
    <lineage>
        <taxon>Eukaryota</taxon>
        <taxon>Fungi</taxon>
        <taxon>Dikarya</taxon>
        <taxon>Ascomycota</taxon>
        <taxon>Pezizomycotina</taxon>
        <taxon>Sordariomycetes</taxon>
        <taxon>Hypocreomycetidae</taxon>
        <taxon>Microascales</taxon>
        <taxon>Ceratocystidaceae</taxon>
        <taxon>Thielaviopsis</taxon>
    </lineage>
</organism>
<feature type="transmembrane region" description="Helical" evidence="2">
    <location>
        <begin position="210"/>
        <end position="227"/>
    </location>
</feature>
<protein>
    <submittedName>
        <fullName evidence="3">Uncharacterized protein</fullName>
    </submittedName>
</protein>
<feature type="transmembrane region" description="Helical" evidence="2">
    <location>
        <begin position="323"/>
        <end position="346"/>
    </location>
</feature>
<dbReference type="Proteomes" id="UP000033483">
    <property type="component" value="Unassembled WGS sequence"/>
</dbReference>
<dbReference type="OrthoDB" id="2281895at2759"/>
<accession>A0A0F4ZF86</accession>
<feature type="transmembrane region" description="Helical" evidence="2">
    <location>
        <begin position="12"/>
        <end position="33"/>
    </location>
</feature>
<feature type="transmembrane region" description="Helical" evidence="2">
    <location>
        <begin position="184"/>
        <end position="203"/>
    </location>
</feature>
<feature type="region of interest" description="Disordered" evidence="1">
    <location>
        <begin position="361"/>
        <end position="406"/>
    </location>
</feature>
<feature type="transmembrane region" description="Helical" evidence="2">
    <location>
        <begin position="54"/>
        <end position="75"/>
    </location>
</feature>
<keyword evidence="2" id="KW-0812">Transmembrane</keyword>
<keyword evidence="4" id="KW-1185">Reference proteome</keyword>
<sequence length="406" mass="44837">MPLQKPPLTLLPLRTLVAIPIILALLTAWQLFLHSDLNLAMLFSQCHSHARLAALSRIPLVGPVLCYLTSFFQASVASARAGAVMAETLAFVAGLLTVYTVEGARICNRSAVLIAYPAGPMLVFNLIGGAVVWQLLLVPAFFHHHQAILAQRQNATPQALERAQDTHPALGPKLRYFTNSAETLAIPVGVALGFILPSALLLFLGTPWAAGLWLFSPLYVSAIRIAVRRLVALSSPWITFLRPENAQPTSLHLESSRTALLGVYLLPLTVSALAHWNLIWNLTAHFDDCQEMTRSVLRFVVVDMAFVWLTVVYWLFVEVGWQVTTVVVGIGLVAGPGAGLCVGWIYREQKMMDSVFVLGSEEERVSDEHEEETESDGYQEQRQSDEHRDEGENNRRQTDENTPLLG</sequence>
<comment type="caution">
    <text evidence="3">The sequence shown here is derived from an EMBL/GenBank/DDBJ whole genome shotgun (WGS) entry which is preliminary data.</text>
</comment>
<feature type="compositionally biased region" description="Acidic residues" evidence="1">
    <location>
        <begin position="368"/>
        <end position="377"/>
    </location>
</feature>
<dbReference type="AlphaFoldDB" id="A0A0F4ZF86"/>
<feature type="transmembrane region" description="Helical" evidence="2">
    <location>
        <begin position="261"/>
        <end position="284"/>
    </location>
</feature>
<evidence type="ECO:0000256" key="1">
    <source>
        <dbReference type="SAM" id="MobiDB-lite"/>
    </source>
</evidence>
<gene>
    <name evidence="3" type="ORF">TD95_002898</name>
</gene>
<evidence type="ECO:0000313" key="3">
    <source>
        <dbReference type="EMBL" id="KKA28578.1"/>
    </source>
</evidence>
<evidence type="ECO:0000313" key="4">
    <source>
        <dbReference type="Proteomes" id="UP000033483"/>
    </source>
</evidence>
<proteinExistence type="predicted"/>
<feature type="transmembrane region" description="Helical" evidence="2">
    <location>
        <begin position="296"/>
        <end position="317"/>
    </location>
</feature>
<feature type="transmembrane region" description="Helical" evidence="2">
    <location>
        <begin position="81"/>
        <end position="101"/>
    </location>
</feature>
<name>A0A0F4ZF86_9PEZI</name>
<keyword evidence="2" id="KW-0472">Membrane</keyword>
<dbReference type="EMBL" id="LAEV01001275">
    <property type="protein sequence ID" value="KKA28578.1"/>
    <property type="molecule type" value="Genomic_DNA"/>
</dbReference>
<feature type="compositionally biased region" description="Basic and acidic residues" evidence="1">
    <location>
        <begin position="382"/>
        <end position="399"/>
    </location>
</feature>